<accession>A0A0D3K3E2</accession>
<evidence type="ECO:0000313" key="4">
    <source>
        <dbReference type="Proteomes" id="UP000013827"/>
    </source>
</evidence>
<protein>
    <recommendedName>
        <fullName evidence="2">SET domain-containing protein</fullName>
    </recommendedName>
</protein>
<dbReference type="PaxDb" id="2903-EOD30277"/>
<dbReference type="Proteomes" id="UP000013827">
    <property type="component" value="Unassembled WGS sequence"/>
</dbReference>
<proteinExistence type="predicted"/>
<dbReference type="InterPro" id="IPR046341">
    <property type="entry name" value="SET_dom_sf"/>
</dbReference>
<dbReference type="KEGG" id="ehx:EMIHUDRAFT_233107"/>
<dbReference type="SUPFAM" id="SSF82199">
    <property type="entry name" value="SET domain"/>
    <property type="match status" value="1"/>
</dbReference>
<dbReference type="HOGENOM" id="CLU_1368490_0_0_1"/>
<feature type="domain" description="SET" evidence="2">
    <location>
        <begin position="24"/>
        <end position="157"/>
    </location>
</feature>
<dbReference type="GeneID" id="17275550"/>
<sequence length="200" mass="21492">MSAPAPGQGGAAVPSSRDSTGFEVPYELCTSAIAGIGVFATTPLARGTLLWRADSRSQVVHTEATLRERLASLSSTEAIELLEHVYCWEGEARGAHMPSLVLEVVGDGKYWNHSRTRQNTGSGGNHPDGDGEGRGDGVSSYALRDIEAGEELLDDYALYPTIPWFEALCEAHGAQSCTSVGKRFIAFVSVRHPKTKSYIH</sequence>
<dbReference type="PROSITE" id="PS50280">
    <property type="entry name" value="SET"/>
    <property type="match status" value="1"/>
</dbReference>
<feature type="region of interest" description="Disordered" evidence="1">
    <location>
        <begin position="113"/>
        <end position="138"/>
    </location>
</feature>
<evidence type="ECO:0000313" key="3">
    <source>
        <dbReference type="EnsemblProtists" id="EOD30277"/>
    </source>
</evidence>
<name>A0A0D3K3E2_EMIH1</name>
<dbReference type="InterPro" id="IPR001214">
    <property type="entry name" value="SET_dom"/>
</dbReference>
<reference evidence="4" key="1">
    <citation type="journal article" date="2013" name="Nature">
        <title>Pan genome of the phytoplankton Emiliania underpins its global distribution.</title>
        <authorList>
            <person name="Read B.A."/>
            <person name="Kegel J."/>
            <person name="Klute M.J."/>
            <person name="Kuo A."/>
            <person name="Lefebvre S.C."/>
            <person name="Maumus F."/>
            <person name="Mayer C."/>
            <person name="Miller J."/>
            <person name="Monier A."/>
            <person name="Salamov A."/>
            <person name="Young J."/>
            <person name="Aguilar M."/>
            <person name="Claverie J.M."/>
            <person name="Frickenhaus S."/>
            <person name="Gonzalez K."/>
            <person name="Herman E.K."/>
            <person name="Lin Y.C."/>
            <person name="Napier J."/>
            <person name="Ogata H."/>
            <person name="Sarno A.F."/>
            <person name="Shmutz J."/>
            <person name="Schroeder D."/>
            <person name="de Vargas C."/>
            <person name="Verret F."/>
            <person name="von Dassow P."/>
            <person name="Valentin K."/>
            <person name="Van de Peer Y."/>
            <person name="Wheeler G."/>
            <person name="Dacks J.B."/>
            <person name="Delwiche C.F."/>
            <person name="Dyhrman S.T."/>
            <person name="Glockner G."/>
            <person name="John U."/>
            <person name="Richards T."/>
            <person name="Worden A.Z."/>
            <person name="Zhang X."/>
            <person name="Grigoriev I.V."/>
            <person name="Allen A.E."/>
            <person name="Bidle K."/>
            <person name="Borodovsky M."/>
            <person name="Bowler C."/>
            <person name="Brownlee C."/>
            <person name="Cock J.M."/>
            <person name="Elias M."/>
            <person name="Gladyshev V.N."/>
            <person name="Groth M."/>
            <person name="Guda C."/>
            <person name="Hadaegh A."/>
            <person name="Iglesias-Rodriguez M.D."/>
            <person name="Jenkins J."/>
            <person name="Jones B.M."/>
            <person name="Lawson T."/>
            <person name="Leese F."/>
            <person name="Lindquist E."/>
            <person name="Lobanov A."/>
            <person name="Lomsadze A."/>
            <person name="Malik S.B."/>
            <person name="Marsh M.E."/>
            <person name="Mackinder L."/>
            <person name="Mock T."/>
            <person name="Mueller-Roeber B."/>
            <person name="Pagarete A."/>
            <person name="Parker M."/>
            <person name="Probert I."/>
            <person name="Quesneville H."/>
            <person name="Raines C."/>
            <person name="Rensing S.A."/>
            <person name="Riano-Pachon D.M."/>
            <person name="Richier S."/>
            <person name="Rokitta S."/>
            <person name="Shiraiwa Y."/>
            <person name="Soanes D.M."/>
            <person name="van der Giezen M."/>
            <person name="Wahlund T.M."/>
            <person name="Williams B."/>
            <person name="Wilson W."/>
            <person name="Wolfe G."/>
            <person name="Wurch L.L."/>
        </authorList>
    </citation>
    <scope>NUCLEOTIDE SEQUENCE</scope>
</reference>
<organism evidence="3 4">
    <name type="scientific">Emiliania huxleyi (strain CCMP1516)</name>
    <dbReference type="NCBI Taxonomy" id="280463"/>
    <lineage>
        <taxon>Eukaryota</taxon>
        <taxon>Haptista</taxon>
        <taxon>Haptophyta</taxon>
        <taxon>Prymnesiophyceae</taxon>
        <taxon>Isochrysidales</taxon>
        <taxon>Noelaerhabdaceae</taxon>
        <taxon>Emiliania</taxon>
    </lineage>
</organism>
<dbReference type="Pfam" id="PF00856">
    <property type="entry name" value="SET"/>
    <property type="match status" value="1"/>
</dbReference>
<dbReference type="Gene3D" id="2.170.270.10">
    <property type="entry name" value="SET domain"/>
    <property type="match status" value="1"/>
</dbReference>
<evidence type="ECO:0000259" key="2">
    <source>
        <dbReference type="PROSITE" id="PS50280"/>
    </source>
</evidence>
<keyword evidence="4" id="KW-1185">Reference proteome</keyword>
<reference evidence="3" key="2">
    <citation type="submission" date="2024-10" db="UniProtKB">
        <authorList>
            <consortium name="EnsemblProtists"/>
        </authorList>
    </citation>
    <scope>IDENTIFICATION</scope>
</reference>
<dbReference type="RefSeq" id="XP_005782706.1">
    <property type="nucleotide sequence ID" value="XM_005782649.1"/>
</dbReference>
<evidence type="ECO:0000256" key="1">
    <source>
        <dbReference type="SAM" id="MobiDB-lite"/>
    </source>
</evidence>
<dbReference type="EnsemblProtists" id="EOD30277">
    <property type="protein sequence ID" value="EOD30277"/>
    <property type="gene ID" value="EMIHUDRAFT_233107"/>
</dbReference>
<dbReference type="AlphaFoldDB" id="A0A0D3K3E2"/>